<dbReference type="Proteomes" id="UP000241936">
    <property type="component" value="Chromosome"/>
</dbReference>
<accession>A0ABN5JY32</accession>
<name>A0ABN5JY32_9PSED</name>
<proteinExistence type="predicted"/>
<gene>
    <name evidence="1" type="ORF">CRX69_18430</name>
</gene>
<evidence type="ECO:0000313" key="1">
    <source>
        <dbReference type="EMBL" id="AVU77075.1"/>
    </source>
</evidence>
<dbReference type="EMBL" id="CP024081">
    <property type="protein sequence ID" value="AVU77075.1"/>
    <property type="molecule type" value="Genomic_DNA"/>
</dbReference>
<sequence>MRITEDDVVQAAKEWAVRSHKDSFEAESTALEAISALQATLNSDDYDQALKSLYEQYQQS</sequence>
<reference evidence="1 2" key="1">
    <citation type="journal article" date="2018" name="Front. Microbiol.">
        <title>Pseudomonas rhizophila S211, a New Plant Growth-Promoting Rhizobacterium with Potential in Pesticide-Bioremediation.</title>
        <authorList>
            <person name="Hassen W."/>
            <person name="Neifar M."/>
            <person name="Cherif H."/>
            <person name="Najjari A."/>
            <person name="Chouchane H."/>
            <person name="Driouich R.C."/>
            <person name="Salah A."/>
            <person name="Naili F."/>
            <person name="Mosbah A."/>
            <person name="Souissi Y."/>
            <person name="Raddadi N."/>
            <person name="Ouzari H.I."/>
            <person name="Fava F."/>
            <person name="Cherif A."/>
        </authorList>
    </citation>
    <scope>NUCLEOTIDE SEQUENCE [LARGE SCALE GENOMIC DNA]</scope>
    <source>
        <strain evidence="1 2">S211</strain>
    </source>
</reference>
<keyword evidence="2" id="KW-1185">Reference proteome</keyword>
<protein>
    <submittedName>
        <fullName evidence="1">Uncharacterized protein</fullName>
    </submittedName>
</protein>
<organism evidence="1 2">
    <name type="scientific">Pseudomonas rhizophila</name>
    <dbReference type="NCBI Taxonomy" id="2045200"/>
    <lineage>
        <taxon>Bacteria</taxon>
        <taxon>Pseudomonadati</taxon>
        <taxon>Pseudomonadota</taxon>
        <taxon>Gammaproteobacteria</taxon>
        <taxon>Pseudomonadales</taxon>
        <taxon>Pseudomonadaceae</taxon>
        <taxon>Pseudomonas</taxon>
    </lineage>
</organism>
<dbReference type="RefSeq" id="WP_107322567.1">
    <property type="nucleotide sequence ID" value="NZ_CP024081.1"/>
</dbReference>
<evidence type="ECO:0000313" key="2">
    <source>
        <dbReference type="Proteomes" id="UP000241936"/>
    </source>
</evidence>